<feature type="domain" description="Copper-fist" evidence="9">
    <location>
        <begin position="1"/>
        <end position="39"/>
    </location>
</feature>
<organism evidence="10 11">
    <name type="scientific">Zalerion maritima</name>
    <dbReference type="NCBI Taxonomy" id="339359"/>
    <lineage>
        <taxon>Eukaryota</taxon>
        <taxon>Fungi</taxon>
        <taxon>Dikarya</taxon>
        <taxon>Ascomycota</taxon>
        <taxon>Pezizomycotina</taxon>
        <taxon>Sordariomycetes</taxon>
        <taxon>Lulworthiomycetidae</taxon>
        <taxon>Lulworthiales</taxon>
        <taxon>Lulworthiaceae</taxon>
        <taxon>Zalerion</taxon>
    </lineage>
</organism>
<dbReference type="Pfam" id="PF00649">
    <property type="entry name" value="Copper-fist"/>
    <property type="match status" value="1"/>
</dbReference>
<dbReference type="EMBL" id="JAKWBI020000225">
    <property type="protein sequence ID" value="KAJ2898574.1"/>
    <property type="molecule type" value="Genomic_DNA"/>
</dbReference>
<evidence type="ECO:0000256" key="8">
    <source>
        <dbReference type="SAM" id="MobiDB-lite"/>
    </source>
</evidence>
<dbReference type="SMART" id="SM00412">
    <property type="entry name" value="Cu_FIST"/>
    <property type="match status" value="1"/>
</dbReference>
<dbReference type="PRINTS" id="PR00617">
    <property type="entry name" value="COPPERFIST"/>
</dbReference>
<dbReference type="GO" id="GO:0005507">
    <property type="term" value="F:copper ion binding"/>
    <property type="evidence" value="ECO:0007669"/>
    <property type="project" value="InterPro"/>
</dbReference>
<keyword evidence="4" id="KW-0186">Copper</keyword>
<keyword evidence="3" id="KW-0862">Zinc</keyword>
<evidence type="ECO:0000256" key="5">
    <source>
        <dbReference type="ARBA" id="ARBA00023015"/>
    </source>
</evidence>
<keyword evidence="6" id="KW-0804">Transcription</keyword>
<dbReference type="GO" id="GO:0000978">
    <property type="term" value="F:RNA polymerase II cis-regulatory region sequence-specific DNA binding"/>
    <property type="evidence" value="ECO:0007669"/>
    <property type="project" value="TreeGrafter"/>
</dbReference>
<feature type="region of interest" description="Disordered" evidence="8">
    <location>
        <begin position="101"/>
        <end position="127"/>
    </location>
</feature>
<dbReference type="FunFam" id="3.90.430.10:FF:000001">
    <property type="entry name" value="Copper fist DNA-binding protein"/>
    <property type="match status" value="1"/>
</dbReference>
<dbReference type="InterPro" id="IPR036395">
    <property type="entry name" value="Cu_fist_DNA-bd_dom_sf"/>
</dbReference>
<dbReference type="SUPFAM" id="SSF57879">
    <property type="entry name" value="Zinc domain conserved in yeast copper-regulated transcription factors"/>
    <property type="match status" value="1"/>
</dbReference>
<dbReference type="GO" id="GO:0000981">
    <property type="term" value="F:DNA-binding transcription factor activity, RNA polymerase II-specific"/>
    <property type="evidence" value="ECO:0007669"/>
    <property type="project" value="TreeGrafter"/>
</dbReference>
<feature type="region of interest" description="Disordered" evidence="8">
    <location>
        <begin position="184"/>
        <end position="221"/>
    </location>
</feature>
<keyword evidence="7" id="KW-0539">Nucleus</keyword>
<evidence type="ECO:0000256" key="3">
    <source>
        <dbReference type="ARBA" id="ARBA00022833"/>
    </source>
</evidence>
<dbReference type="SMART" id="SM01090">
    <property type="entry name" value="Copper-fist"/>
    <property type="match status" value="1"/>
</dbReference>
<dbReference type="InterPro" id="IPR001083">
    <property type="entry name" value="Cu_fist_DNA-bd_dom"/>
</dbReference>
<dbReference type="InterPro" id="IPR051763">
    <property type="entry name" value="Copper_Homeo_Regul"/>
</dbReference>
<dbReference type="GO" id="GO:0005634">
    <property type="term" value="C:nucleus"/>
    <property type="evidence" value="ECO:0007669"/>
    <property type="project" value="UniProtKB-SubCell"/>
</dbReference>
<evidence type="ECO:0000256" key="7">
    <source>
        <dbReference type="ARBA" id="ARBA00023242"/>
    </source>
</evidence>
<keyword evidence="2" id="KW-0479">Metal-binding</keyword>
<dbReference type="PROSITE" id="PS50073">
    <property type="entry name" value="COPPER_FIST_2"/>
    <property type="match status" value="1"/>
</dbReference>
<dbReference type="Gene3D" id="3.90.430.10">
    <property type="entry name" value="Copper fist DNA-binding domain"/>
    <property type="match status" value="1"/>
</dbReference>
<evidence type="ECO:0000259" key="9">
    <source>
        <dbReference type="PROSITE" id="PS50073"/>
    </source>
</evidence>
<accession>A0AAD5RTQ6</accession>
<evidence type="ECO:0000256" key="6">
    <source>
        <dbReference type="ARBA" id="ARBA00023163"/>
    </source>
</evidence>
<feature type="region of interest" description="Disordered" evidence="8">
    <location>
        <begin position="304"/>
        <end position="324"/>
    </location>
</feature>
<keyword evidence="5" id="KW-0805">Transcription regulation</keyword>
<proteinExistence type="predicted"/>
<gene>
    <name evidence="10" type="ORF">MKZ38_003819</name>
</gene>
<evidence type="ECO:0000313" key="10">
    <source>
        <dbReference type="EMBL" id="KAJ2898574.1"/>
    </source>
</evidence>
<dbReference type="GO" id="GO:0006879">
    <property type="term" value="P:intracellular iron ion homeostasis"/>
    <property type="evidence" value="ECO:0007669"/>
    <property type="project" value="TreeGrafter"/>
</dbReference>
<dbReference type="PANTHER" id="PTHR28088">
    <property type="entry name" value="TRANSCRIPTIONAL ACTIVATOR HAA1-RELATED"/>
    <property type="match status" value="1"/>
</dbReference>
<evidence type="ECO:0000313" key="11">
    <source>
        <dbReference type="Proteomes" id="UP001201980"/>
    </source>
</evidence>
<comment type="caution">
    <text evidence="10">The sequence shown here is derived from an EMBL/GenBank/DDBJ whole genome shotgun (WGS) entry which is preliminary data.</text>
</comment>
<dbReference type="GO" id="GO:0045944">
    <property type="term" value="P:positive regulation of transcription by RNA polymerase II"/>
    <property type="evidence" value="ECO:0007669"/>
    <property type="project" value="TreeGrafter"/>
</dbReference>
<dbReference type="PANTHER" id="PTHR28088:SF5">
    <property type="entry name" value="TRANSCRIPTIONAL ACTIVATOR HAA1-RELATED"/>
    <property type="match status" value="1"/>
</dbReference>
<dbReference type="Proteomes" id="UP001201980">
    <property type="component" value="Unassembled WGS sequence"/>
</dbReference>
<dbReference type="AlphaFoldDB" id="A0AAD5RTQ6"/>
<comment type="subcellular location">
    <subcellularLocation>
        <location evidence="1">Nucleus</location>
    </subcellularLocation>
</comment>
<feature type="compositionally biased region" description="Polar residues" evidence="8">
    <location>
        <begin position="206"/>
        <end position="221"/>
    </location>
</feature>
<dbReference type="GO" id="GO:0006878">
    <property type="term" value="P:intracellular copper ion homeostasis"/>
    <property type="evidence" value="ECO:0007669"/>
    <property type="project" value="TreeGrafter"/>
</dbReference>
<evidence type="ECO:0000256" key="4">
    <source>
        <dbReference type="ARBA" id="ARBA00023008"/>
    </source>
</evidence>
<evidence type="ECO:0000256" key="1">
    <source>
        <dbReference type="ARBA" id="ARBA00004123"/>
    </source>
</evidence>
<keyword evidence="11" id="KW-1185">Reference proteome</keyword>
<reference evidence="10" key="1">
    <citation type="submission" date="2022-07" db="EMBL/GenBank/DDBJ databases">
        <title>Draft genome sequence of Zalerion maritima ATCC 34329, a (micro)plastics degrading marine fungus.</title>
        <authorList>
            <person name="Paco A."/>
            <person name="Goncalves M.F.M."/>
            <person name="Rocha-Santos T.A.P."/>
            <person name="Alves A."/>
        </authorList>
    </citation>
    <scope>NUCLEOTIDE SEQUENCE</scope>
    <source>
        <strain evidence="10">ATCC 34329</strain>
    </source>
</reference>
<sequence>MLINGEKWACEACVRGHRVSNCQHNDRPLQHINKKGRPVSQCQHCRSMRKSRSAHVKCDCGEKTSKCIHLRTPQEGHRDTCCCNHGGRCTCAHKTEQNQLDTVPEAESDRETSPCSSKPASRNRRRANTIQADGALTFDENGHHKPIHKGAKASQKCGPYQLNRVHSVHSTSSLSNRSVENLMHKNGADPRKRGPAAGRTAHSKSETASPQMCNSPSSFAQLNPGLPPLDLSSIDYPSYVQNFENFGNGPTDEPPMFSAGLRSASSIDWSHYDGLPSFGASSFGRGNTLSGGFDFGSDQAALTNTTSNSGDVSEAEDFTSTGNDDGFRLSTNSSFIMSQAQASMLASPDVNTLTIDDFLKQQQHSKFLPTNTLDDTFPNPAYSLAEDALWASNYDGVAAMPESPVDSGVTYWDHQ</sequence>
<evidence type="ECO:0000256" key="2">
    <source>
        <dbReference type="ARBA" id="ARBA00022723"/>
    </source>
</evidence>
<protein>
    <recommendedName>
        <fullName evidence="9">Copper-fist domain-containing protein</fullName>
    </recommendedName>
</protein>
<name>A0AAD5RTQ6_9PEZI</name>